<proteinExistence type="predicted"/>
<sequence length="43" mass="4424">MWCVKFHSVLTASLGKGSITHVINNTGLAAQAGNVPSNVISCP</sequence>
<name>A0ABP8DQD3_9ACTN</name>
<gene>
    <name evidence="1" type="ORF">GCM10022255_095010</name>
</gene>
<dbReference type="EMBL" id="BAABAT010000046">
    <property type="protein sequence ID" value="GAA4261637.1"/>
    <property type="molecule type" value="Genomic_DNA"/>
</dbReference>
<dbReference type="Proteomes" id="UP001500620">
    <property type="component" value="Unassembled WGS sequence"/>
</dbReference>
<organism evidence="1 2">
    <name type="scientific">Dactylosporangium darangshiense</name>
    <dbReference type="NCBI Taxonomy" id="579108"/>
    <lineage>
        <taxon>Bacteria</taxon>
        <taxon>Bacillati</taxon>
        <taxon>Actinomycetota</taxon>
        <taxon>Actinomycetes</taxon>
        <taxon>Micromonosporales</taxon>
        <taxon>Micromonosporaceae</taxon>
        <taxon>Dactylosporangium</taxon>
    </lineage>
</organism>
<comment type="caution">
    <text evidence="1">The sequence shown here is derived from an EMBL/GenBank/DDBJ whole genome shotgun (WGS) entry which is preliminary data.</text>
</comment>
<keyword evidence="2" id="KW-1185">Reference proteome</keyword>
<evidence type="ECO:0000313" key="1">
    <source>
        <dbReference type="EMBL" id="GAA4261637.1"/>
    </source>
</evidence>
<evidence type="ECO:0000313" key="2">
    <source>
        <dbReference type="Proteomes" id="UP001500620"/>
    </source>
</evidence>
<accession>A0ABP8DQD3</accession>
<protein>
    <submittedName>
        <fullName evidence="1">Uncharacterized protein</fullName>
    </submittedName>
</protein>
<reference evidence="2" key="1">
    <citation type="journal article" date="2019" name="Int. J. Syst. Evol. Microbiol.">
        <title>The Global Catalogue of Microorganisms (GCM) 10K type strain sequencing project: providing services to taxonomists for standard genome sequencing and annotation.</title>
        <authorList>
            <consortium name="The Broad Institute Genomics Platform"/>
            <consortium name="The Broad Institute Genome Sequencing Center for Infectious Disease"/>
            <person name="Wu L."/>
            <person name="Ma J."/>
        </authorList>
    </citation>
    <scope>NUCLEOTIDE SEQUENCE [LARGE SCALE GENOMIC DNA]</scope>
    <source>
        <strain evidence="2">JCM 17441</strain>
    </source>
</reference>